<dbReference type="Proteomes" id="UP000027309">
    <property type="component" value="Unassembled WGS sequence"/>
</dbReference>
<evidence type="ECO:0000313" key="3">
    <source>
        <dbReference type="EMBL" id="KCY00571.1"/>
    </source>
</evidence>
<reference evidence="3 4" key="1">
    <citation type="submission" date="2014-04" db="EMBL/GenBank/DDBJ databases">
        <title>Comparative genomics and transcriptomics to identify genetic mechanisms underlying the emergence of carbapenem resistant Acinetobacter baumannii (CRAb).</title>
        <authorList>
            <person name="Harris A.D."/>
            <person name="Johnson K.J."/>
            <person name="George J."/>
            <person name="Nadendla S."/>
            <person name="Daugherty S.C."/>
            <person name="Parankush S."/>
            <person name="Sadzewicz L."/>
            <person name="Tallon L."/>
            <person name="Sengamalay N."/>
            <person name="Hazen T.H."/>
            <person name="Rasko D.A."/>
        </authorList>
    </citation>
    <scope>NUCLEOTIDE SEQUENCE [LARGE SCALE GENOMIC DNA]</scope>
    <source>
        <strain evidence="3 4">1499986</strain>
    </source>
</reference>
<evidence type="ECO:0000256" key="1">
    <source>
        <dbReference type="SAM" id="Coils"/>
    </source>
</evidence>
<evidence type="ECO:0008006" key="5">
    <source>
        <dbReference type="Google" id="ProtNLM"/>
    </source>
</evidence>
<protein>
    <recommendedName>
        <fullName evidence="5">Portal protein p19</fullName>
    </recommendedName>
</protein>
<evidence type="ECO:0000313" key="4">
    <source>
        <dbReference type="Proteomes" id="UP000027309"/>
    </source>
</evidence>
<evidence type="ECO:0000256" key="2">
    <source>
        <dbReference type="SAM" id="MobiDB-lite"/>
    </source>
</evidence>
<dbReference type="InterPro" id="IPR032427">
    <property type="entry name" value="P22_portal"/>
</dbReference>
<feature type="coiled-coil region" evidence="1">
    <location>
        <begin position="584"/>
        <end position="611"/>
    </location>
</feature>
<gene>
    <name evidence="3" type="ORF">J572_2870</name>
</gene>
<comment type="caution">
    <text evidence="3">The sequence shown here is derived from an EMBL/GenBank/DDBJ whole genome shotgun (WGS) entry which is preliminary data.</text>
</comment>
<name>A0A836M022_ACIBA</name>
<dbReference type="Pfam" id="PF16510">
    <property type="entry name" value="P22_portal"/>
    <property type="match status" value="1"/>
</dbReference>
<dbReference type="RefSeq" id="WP_031979926.1">
    <property type="nucleotide sequence ID" value="NZ_JMOA01000041.1"/>
</dbReference>
<proteinExistence type="predicted"/>
<dbReference type="EMBL" id="JMOA01000041">
    <property type="protein sequence ID" value="KCY00571.1"/>
    <property type="molecule type" value="Genomic_DNA"/>
</dbReference>
<organism evidence="3 4">
    <name type="scientific">Acinetobacter baumannii 1499986</name>
    <dbReference type="NCBI Taxonomy" id="1310673"/>
    <lineage>
        <taxon>Bacteria</taxon>
        <taxon>Pseudomonadati</taxon>
        <taxon>Pseudomonadota</taxon>
        <taxon>Gammaproteobacteria</taxon>
        <taxon>Moraxellales</taxon>
        <taxon>Moraxellaceae</taxon>
        <taxon>Acinetobacter</taxon>
        <taxon>Acinetobacter calcoaceticus/baumannii complex</taxon>
    </lineage>
</organism>
<dbReference type="AlphaFoldDB" id="A0A836M022"/>
<sequence length="749" mass="84531">MDKDEKDILAQAKKFRDDAQDYWNDIYCQGREDKEFVTVKGAQWDSEAIKKRQAEGKPTLEFNLVHTYCRQQVNTHKQNRPQIQVVPVDSGADEEMAKVLAGLIKDTEEASNFEDVNDIAVENAVYSAVGFIRITADYIHEKSFNQEPKFKAVHNPEAVLIDPLSREMDGSDMSKALVCEWVCKDTIEKQYGQDAVSDFEMDGIENWFNETENTVLIAEYFYKDEVKDKLIMLEDGTTDFKSVLLQSFNEEDLKAFTVNERDTTRTEIKWAKLSGCKVLETGVFPGKYIPIVPVYGEVIWIGDKRHIFSLVHFAKDPQRLFNYWKSTEANILQKNQDELTVVDGKATQGYPEWDDPSKYKHLRYDYLDENGKPRPAPIKIGSAQVPGGILNASESAKTLIADTLNMHAPQMGQDVNQQSGKAIGLLQRQGETSQFHFQDNDNKSIRHCGRILLGLFPVYYDTPMVRRIIGADGESEMARLNAKPQNEDEMAKAIDGVLNDMSVGRYDVRMDTGPSFNTQREQSFQLMMQLAQFAPNIMQAAGDLIIKDSPLLNSKEIAERVKKLMPPQVLEDGQINPEQAKAQITQLDQLVQQLTGELEALQKEVQDKVEDRNLELLKARINAEKDLQVAQINAASRADVEELKGTVALLKEHIGLNQVPQQWLTQGESLPDYQADLPKQDYPLQGAPEPPPEQAPSIQNPAEQQGFLMPDETVQQEDFAPSPDQTGEGAQLIEGNLLPNLEQQNGSEF</sequence>
<accession>A0A836M022</accession>
<keyword evidence="1" id="KW-0175">Coiled coil</keyword>
<feature type="region of interest" description="Disordered" evidence="2">
    <location>
        <begin position="672"/>
        <end position="749"/>
    </location>
</feature>